<gene>
    <name evidence="3" type="ORF">Vretimale_708</name>
</gene>
<evidence type="ECO:0000256" key="2">
    <source>
        <dbReference type="SAM" id="Phobius"/>
    </source>
</evidence>
<dbReference type="Proteomes" id="UP000722791">
    <property type="component" value="Unassembled WGS sequence"/>
</dbReference>
<feature type="region of interest" description="Disordered" evidence="1">
    <location>
        <begin position="429"/>
        <end position="491"/>
    </location>
</feature>
<reference evidence="3" key="1">
    <citation type="journal article" date="2021" name="Proc. Natl. Acad. Sci. U.S.A.">
        <title>Three genomes in the algal genus Volvox reveal the fate of a haploid sex-determining region after a transition to homothallism.</title>
        <authorList>
            <person name="Yamamoto K."/>
            <person name="Hamaji T."/>
            <person name="Kawai-Toyooka H."/>
            <person name="Matsuzaki R."/>
            <person name="Takahashi F."/>
            <person name="Nishimura Y."/>
            <person name="Kawachi M."/>
            <person name="Noguchi H."/>
            <person name="Minakuchi Y."/>
            <person name="Umen J.G."/>
            <person name="Toyoda A."/>
            <person name="Nozaki H."/>
        </authorList>
    </citation>
    <scope>NUCLEOTIDE SEQUENCE</scope>
    <source>
        <strain evidence="3">NIES-3785</strain>
    </source>
</reference>
<evidence type="ECO:0000313" key="3">
    <source>
        <dbReference type="EMBL" id="GIL94731.1"/>
    </source>
</evidence>
<organism evidence="3 4">
    <name type="scientific">Volvox reticuliferus</name>
    <dbReference type="NCBI Taxonomy" id="1737510"/>
    <lineage>
        <taxon>Eukaryota</taxon>
        <taxon>Viridiplantae</taxon>
        <taxon>Chlorophyta</taxon>
        <taxon>core chlorophytes</taxon>
        <taxon>Chlorophyceae</taxon>
        <taxon>CS clade</taxon>
        <taxon>Chlamydomonadales</taxon>
        <taxon>Volvocaceae</taxon>
        <taxon>Volvox</taxon>
    </lineage>
</organism>
<keyword evidence="2" id="KW-0472">Membrane</keyword>
<feature type="transmembrane region" description="Helical" evidence="2">
    <location>
        <begin position="50"/>
        <end position="71"/>
    </location>
</feature>
<feature type="transmembrane region" description="Helical" evidence="2">
    <location>
        <begin position="77"/>
        <end position="98"/>
    </location>
</feature>
<accession>A0A8J4G1F5</accession>
<feature type="region of interest" description="Disordered" evidence="1">
    <location>
        <begin position="1031"/>
        <end position="1051"/>
    </location>
</feature>
<keyword evidence="2" id="KW-0812">Transmembrane</keyword>
<sequence>MGAVRLPSVGFGPGRIAGMYGVFVLPYLAACRRRSDLRGLPQPIFLQPWLPVLMLAVCLLGPVSTIVFVIALGNGPVAMMVLCTAAGATGLGVVLQVAEIRRQRRSCQRDGQAQQLEPQRRENRHMQDVERTPANATSLGGPDWPTSHHQQPPPRQQAIQMGHEQQRRCIEPPVTEMEFGSRSAVLWSPLTSDNKCRQPMSVAAAGAPAALPRARYGALPYDNSVTMGLVAYNEALRAVHAHDAFSYNPIVQRAHVHVYVSDMQPEQLSPGWQIKVEQRFAEQGWCLLGAAVRRGSTCISFALGNLWWHRVASSRSAASSGAAANEVDVAVSAATDGSNGRETAALADGRPILSRVLQGETELLPEVPETRADMLGTPEELLTGLGMRSEDIFPGFFYTVQVIAEDGGRYRARYTWLQDGSWLREPLGLNGDLPQGGRTAPSVGNSAGPRTKALRGDVEPPSGVATDQPVSSRGHLSSNVAPQSSMCSQSAEPGKCHHLGFRGSSGTREENAHAGASQRWILRAPCVLMGVPGADGTRSRAQRYDCQVWLGLAAPEGADKVTTAPSCASTCGQAPSIDPLKNCDIVFRVQPLSWSFEASELRVRQVPVQANAGTTLRPDPGSRSDIGYISGSASNVSHGDEGGDHGRTWSLMVWDEPSPAVADLPPVALPHRRLGRDVGDGEVAGNDEHMRTGAATCLVDLSVWCGEELLATRAMLLVPSHGALDGRINGFENGGGTKRKQCIHHNDNRRRHWPLQLEDLLHLYSAEDAQHLVVDLGLFLSGALDCMAQPMPAVRFGRDVAAEAVAKPQPVTGPGIAWTGPSSVGLRTGGGAAIRGQQLVLLLDLGAGLLSLMLRHGCCTLAELVWSSLRRLGFGAEEVLLHGTGGRESLPLLHAAIVSGDPQAAALVLSWYAAGSLPEPWLQLTRTPGWPAVLTPLALASAASPSGSMLLYILRNHPQSLAAWRVCVNGASGRSVAAAAGLWAVVLEADLRTLIAPVVAFLAAVRQRLALGWLSCFASLWGLRLARSQPETWRSPCSPGDGGSSASASDGLSDSYGKSALSTANMTAMMPAVAAAAGKDGAASSRVLAGPTELNMFVAQRTRTQMVAFHVSVVLYQLLAQLKALVCSFDAICPAAATAAGAAGPNSWGWFLVAHATGRCVTGRLWWTALEAALMAVIASPLGLRHHVACCAAAGAMRCLFQGAEGALLPPSEMSATGHQMTLAHVLFVIVTSCCYQVPCRLNILLRFVEGIAASRMLYKYRVTNEPRLAVMQAMGTEGIGWALGVILRGRARAALQQQQQQRQQQYQEQ</sequence>
<feature type="compositionally biased region" description="Low complexity" evidence="1">
    <location>
        <begin position="1035"/>
        <end position="1051"/>
    </location>
</feature>
<dbReference type="OrthoDB" id="538627at2759"/>
<name>A0A8J4G1F5_9CHLO</name>
<proteinExistence type="predicted"/>
<feature type="transmembrane region" description="Helical" evidence="2">
    <location>
        <begin position="12"/>
        <end position="30"/>
    </location>
</feature>
<feature type="region of interest" description="Disordered" evidence="1">
    <location>
        <begin position="106"/>
        <end position="161"/>
    </location>
</feature>
<feature type="compositionally biased region" description="Basic and acidic residues" evidence="1">
    <location>
        <begin position="118"/>
        <end position="131"/>
    </location>
</feature>
<keyword evidence="2" id="KW-1133">Transmembrane helix</keyword>
<evidence type="ECO:0000256" key="1">
    <source>
        <dbReference type="SAM" id="MobiDB-lite"/>
    </source>
</evidence>
<protein>
    <submittedName>
        <fullName evidence="3">Uncharacterized protein</fullName>
    </submittedName>
</protein>
<dbReference type="EMBL" id="BNCQ01000001">
    <property type="protein sequence ID" value="GIL94731.1"/>
    <property type="molecule type" value="Genomic_DNA"/>
</dbReference>
<evidence type="ECO:0000313" key="4">
    <source>
        <dbReference type="Proteomes" id="UP000722791"/>
    </source>
</evidence>
<comment type="caution">
    <text evidence="3">The sequence shown here is derived from an EMBL/GenBank/DDBJ whole genome shotgun (WGS) entry which is preliminary data.</text>
</comment>
<feature type="compositionally biased region" description="Polar residues" evidence="1">
    <location>
        <begin position="468"/>
        <end position="491"/>
    </location>
</feature>